<sequence>MRASHLTGAVATVVLGLALTACGGSKDMAAEPMTSTGAASMSMSMPMSMPMSAPSTAAVTGMFAGLNGKNVAGTATITGDAVELTGFSSDEGPDLHLYLAKGTTEADVKGGVRLGAIAYDKAAQRFTIPAGVSSAEYTHLVVHCDKALAVFGAAQLGR</sequence>
<feature type="chain" id="PRO_5038763671" evidence="1">
    <location>
        <begin position="24"/>
        <end position="158"/>
    </location>
</feature>
<dbReference type="AlphaFoldDB" id="A0A1H4T017"/>
<dbReference type="Proteomes" id="UP000182241">
    <property type="component" value="Unassembled WGS sequence"/>
</dbReference>
<keyword evidence="4" id="KW-1185">Reference proteome</keyword>
<evidence type="ECO:0000313" key="3">
    <source>
        <dbReference type="EMBL" id="SEC49793.1"/>
    </source>
</evidence>
<feature type="domain" description="DM13" evidence="2">
    <location>
        <begin position="61"/>
        <end position="157"/>
    </location>
</feature>
<evidence type="ECO:0000256" key="1">
    <source>
        <dbReference type="SAM" id="SignalP"/>
    </source>
</evidence>
<keyword evidence="1" id="KW-0732">Signal</keyword>
<dbReference type="RefSeq" id="WP_068525367.1">
    <property type="nucleotide sequence ID" value="NZ_CBDRGN010000001.1"/>
</dbReference>
<feature type="signal peptide" evidence="1">
    <location>
        <begin position="1"/>
        <end position="23"/>
    </location>
</feature>
<protein>
    <submittedName>
        <fullName evidence="3">Electron transfer DM13</fullName>
    </submittedName>
</protein>
<evidence type="ECO:0000313" key="4">
    <source>
        <dbReference type="Proteomes" id="UP000182241"/>
    </source>
</evidence>
<dbReference type="GeneID" id="300998709"/>
<dbReference type="PROSITE" id="PS51549">
    <property type="entry name" value="DM13"/>
    <property type="match status" value="1"/>
</dbReference>
<gene>
    <name evidence="3" type="ORF">SAMN04489793_2447</name>
</gene>
<name>A0A1H4T017_TSUTY</name>
<dbReference type="InterPro" id="IPR019545">
    <property type="entry name" value="DM13_domain"/>
</dbReference>
<dbReference type="EMBL" id="FNSA01000003">
    <property type="protein sequence ID" value="SEC49793.1"/>
    <property type="molecule type" value="Genomic_DNA"/>
</dbReference>
<proteinExistence type="predicted"/>
<evidence type="ECO:0000259" key="2">
    <source>
        <dbReference type="PROSITE" id="PS51549"/>
    </source>
</evidence>
<dbReference type="KEGG" id="tsm:ASU32_10920"/>
<dbReference type="Pfam" id="PF10517">
    <property type="entry name" value="DM13"/>
    <property type="match status" value="1"/>
</dbReference>
<organism evidence="3 4">
    <name type="scientific">Tsukamurella tyrosinosolvens</name>
    <dbReference type="NCBI Taxonomy" id="57704"/>
    <lineage>
        <taxon>Bacteria</taxon>
        <taxon>Bacillati</taxon>
        <taxon>Actinomycetota</taxon>
        <taxon>Actinomycetes</taxon>
        <taxon>Mycobacteriales</taxon>
        <taxon>Tsukamurellaceae</taxon>
        <taxon>Tsukamurella</taxon>
    </lineage>
</organism>
<dbReference type="STRING" id="57704.SAMN04489793_2447"/>
<dbReference type="PROSITE" id="PS51257">
    <property type="entry name" value="PROKAR_LIPOPROTEIN"/>
    <property type="match status" value="1"/>
</dbReference>
<reference evidence="4" key="1">
    <citation type="submission" date="2016-10" db="EMBL/GenBank/DDBJ databases">
        <authorList>
            <person name="Varghese N."/>
            <person name="Submissions S."/>
        </authorList>
    </citation>
    <scope>NUCLEOTIDE SEQUENCE [LARGE SCALE GENOMIC DNA]</scope>
    <source>
        <strain evidence="4">DSM 44234</strain>
    </source>
</reference>
<dbReference type="OrthoDB" id="4751481at2"/>
<accession>A0A1H4T017</accession>